<dbReference type="EMBL" id="RBRY01000031">
    <property type="protein sequence ID" value="RMR61672.1"/>
    <property type="molecule type" value="Genomic_DNA"/>
</dbReference>
<reference evidence="2 3" key="1">
    <citation type="submission" date="2018-08" db="EMBL/GenBank/DDBJ databases">
        <title>Recombination of ecologically and evolutionarily significant loci maintains genetic cohesion in the Pseudomonas syringae species complex.</title>
        <authorList>
            <person name="Dillon M."/>
            <person name="Thakur S."/>
            <person name="Almeida R.N.D."/>
            <person name="Weir B.S."/>
            <person name="Guttman D.S."/>
        </authorList>
    </citation>
    <scope>NUCLEOTIDE SEQUENCE [LARGE SCALE GENOMIC DNA]</scope>
    <source>
        <strain evidence="2 3">ICMP 6917</strain>
    </source>
</reference>
<evidence type="ECO:0000313" key="3">
    <source>
        <dbReference type="Proteomes" id="UP000278332"/>
    </source>
</evidence>
<feature type="region of interest" description="Disordered" evidence="1">
    <location>
        <begin position="339"/>
        <end position="363"/>
    </location>
</feature>
<dbReference type="Proteomes" id="UP000278332">
    <property type="component" value="Unassembled WGS sequence"/>
</dbReference>
<feature type="region of interest" description="Disordered" evidence="1">
    <location>
        <begin position="232"/>
        <end position="255"/>
    </location>
</feature>
<evidence type="ECO:0000256" key="1">
    <source>
        <dbReference type="SAM" id="MobiDB-lite"/>
    </source>
</evidence>
<sequence length="363" mass="38482">MRGAYIKSVGAGLGVERVDLAGVAHRRKLRWLDDLNLGGDLRQPGQVDLCGRRNTVLVIGQLCNALHQVEQTQVGIERRDIRTALYRQQIPQQHSGRTSGDLQGSQSGDGGGGAQCPGRVQHIDRGLDQLADRDIAVQHVGVADGIDVQVGLEPVQVAEHAQVGIRDALPVGDTEVQGSAQQAADHGVEKCGLGAVDGHRGAADGQGCQWRCTCRDRYGTELNVRRSRRLVENRSNARRDASGDGMSGDDPDGLGFGGVGSKGAFAVEIKRQGAAVDCQRAVAVASHETVPGCALVGECGGTASWAAGAFTACRFQCGHVRYTLQRALFQIQPATVDDQQRAQQGKSQSQPCKQADGTTLPCR</sequence>
<organism evidence="2 3">
    <name type="scientific">Pseudomonas cichorii</name>
    <dbReference type="NCBI Taxonomy" id="36746"/>
    <lineage>
        <taxon>Bacteria</taxon>
        <taxon>Pseudomonadati</taxon>
        <taxon>Pseudomonadota</taxon>
        <taxon>Gammaproteobacteria</taxon>
        <taxon>Pseudomonadales</taxon>
        <taxon>Pseudomonadaceae</taxon>
        <taxon>Pseudomonas</taxon>
    </lineage>
</organism>
<feature type="region of interest" description="Disordered" evidence="1">
    <location>
        <begin position="90"/>
        <end position="119"/>
    </location>
</feature>
<proteinExistence type="predicted"/>
<dbReference type="AlphaFoldDB" id="A0A3M4WEH0"/>
<comment type="caution">
    <text evidence="2">The sequence shown here is derived from an EMBL/GenBank/DDBJ whole genome shotgun (WGS) entry which is preliminary data.</text>
</comment>
<accession>A0A3M4WEH0</accession>
<feature type="compositionally biased region" description="Basic and acidic residues" evidence="1">
    <location>
        <begin position="232"/>
        <end position="242"/>
    </location>
</feature>
<name>A0A3M4WEH0_PSECI</name>
<gene>
    <name evidence="2" type="ORF">ALP84_05237</name>
</gene>
<protein>
    <submittedName>
        <fullName evidence="2">Uncharacterized protein</fullName>
    </submittedName>
</protein>
<evidence type="ECO:0000313" key="2">
    <source>
        <dbReference type="EMBL" id="RMR61672.1"/>
    </source>
</evidence>
<feature type="compositionally biased region" description="Low complexity" evidence="1">
    <location>
        <begin position="341"/>
        <end position="350"/>
    </location>
</feature>